<keyword evidence="9" id="KW-1185">Reference proteome</keyword>
<dbReference type="Gene3D" id="3.50.50.60">
    <property type="entry name" value="FAD/NAD(P)-binding domain"/>
    <property type="match status" value="1"/>
</dbReference>
<dbReference type="InterPro" id="IPR020946">
    <property type="entry name" value="Flavin_mOase-like"/>
</dbReference>
<keyword evidence="2" id="KW-0285">Flavoprotein</keyword>
<keyword evidence="4" id="KW-0521">NADP</keyword>
<evidence type="ECO:0000256" key="3">
    <source>
        <dbReference type="ARBA" id="ARBA00022827"/>
    </source>
</evidence>
<dbReference type="InterPro" id="IPR050346">
    <property type="entry name" value="FMO-like"/>
</dbReference>
<accession>A0A3B0MB43</accession>
<dbReference type="InterPro" id="IPR036188">
    <property type="entry name" value="FAD/NAD-bd_sf"/>
</dbReference>
<organism evidence="8 9">
    <name type="scientific">Roseinatronobacter ekhonensis</name>
    <dbReference type="NCBI Taxonomy" id="254356"/>
    <lineage>
        <taxon>Bacteria</taxon>
        <taxon>Pseudomonadati</taxon>
        <taxon>Pseudomonadota</taxon>
        <taxon>Alphaproteobacteria</taxon>
        <taxon>Rhodobacterales</taxon>
        <taxon>Paracoccaceae</taxon>
        <taxon>Roseinatronobacter</taxon>
    </lineage>
</organism>
<evidence type="ECO:0000313" key="8">
    <source>
        <dbReference type="EMBL" id="SUZ30958.1"/>
    </source>
</evidence>
<evidence type="ECO:0000256" key="4">
    <source>
        <dbReference type="ARBA" id="ARBA00022857"/>
    </source>
</evidence>
<protein>
    <recommendedName>
        <fullName evidence="7">Trimethylamine monooxygenase</fullName>
        <ecNumber evidence="6">1.14.13.148</ecNumber>
    </recommendedName>
</protein>
<dbReference type="EC" id="1.14.13.148" evidence="6"/>
<evidence type="ECO:0000256" key="6">
    <source>
        <dbReference type="ARBA" id="ARBA00034528"/>
    </source>
</evidence>
<sequence>MSGGAAMVHRKTVAVIGGGVSGLAAAKAFDERGHRVIGFERSHDFGGVWELSRSYPDVQTQSPKDLYRFTDHPMPADFPEWPKGPQVHAYLHGYAAKHRLGRLFQLNTSITAMDRRTDGKPGWTLTIEEAGRTRQQDFDFVAVCTGQFSEKNVISHPGQDAFIARGGQVMHSSDYTDPTLARGKRVVVLGGSKSATDIAVNAAKNGAAQVTMVYRENVWRVPYFVGGINFKHLLYMRAQEMQFNSWGRSPAQKTMAALTKPLVWANFRGLETLLKLQLGLKKWDMVPDTPIEKAASCSLPIVTPGLFESFRDGSVKPVRGTIDRYEGDDAVLSTGDRVGCDIVVLAVGWKLGVPFLNSDARAKLIEPDGQYRVYRLAVNPDLPDMGFVGFNSSFCTVLSAEMIANWLVRYADGQLARQPTAAEMNANIDAMLRWRRKERPAAQVYGGLCSAPFHFKHFDEVLEDVGARVRKKGNPLSETFRYPDASAYGQYLASAPQYMAQ</sequence>
<dbReference type="SUPFAM" id="SSF51905">
    <property type="entry name" value="FAD/NAD(P)-binding domain"/>
    <property type="match status" value="2"/>
</dbReference>
<dbReference type="EMBL" id="UIHC01000004">
    <property type="protein sequence ID" value="SUZ30958.1"/>
    <property type="molecule type" value="Genomic_DNA"/>
</dbReference>
<comment type="similarity">
    <text evidence="1">Belongs to the FMO family.</text>
</comment>
<evidence type="ECO:0000313" key="9">
    <source>
        <dbReference type="Proteomes" id="UP000272908"/>
    </source>
</evidence>
<dbReference type="GO" id="GO:0050661">
    <property type="term" value="F:NADP binding"/>
    <property type="evidence" value="ECO:0007669"/>
    <property type="project" value="InterPro"/>
</dbReference>
<gene>
    <name evidence="8" type="ORF">ROE7235_00688</name>
</gene>
<keyword evidence="3" id="KW-0274">FAD</keyword>
<keyword evidence="8" id="KW-0503">Monooxygenase</keyword>
<evidence type="ECO:0000256" key="2">
    <source>
        <dbReference type="ARBA" id="ARBA00022630"/>
    </source>
</evidence>
<dbReference type="Proteomes" id="UP000272908">
    <property type="component" value="Unassembled WGS sequence"/>
</dbReference>
<keyword evidence="5 8" id="KW-0560">Oxidoreductase</keyword>
<evidence type="ECO:0000256" key="5">
    <source>
        <dbReference type="ARBA" id="ARBA00023002"/>
    </source>
</evidence>
<dbReference type="AlphaFoldDB" id="A0A3B0MB43"/>
<name>A0A3B0MB43_9RHOB</name>
<evidence type="ECO:0000256" key="7">
    <source>
        <dbReference type="ARBA" id="ARBA00035159"/>
    </source>
</evidence>
<dbReference type="Pfam" id="PF00743">
    <property type="entry name" value="FMO-like"/>
    <property type="match status" value="1"/>
</dbReference>
<dbReference type="PANTHER" id="PTHR23023">
    <property type="entry name" value="DIMETHYLANILINE MONOOXYGENASE"/>
    <property type="match status" value="1"/>
</dbReference>
<reference evidence="9" key="1">
    <citation type="submission" date="2018-08" db="EMBL/GenBank/DDBJ databases">
        <authorList>
            <person name="Rodrigo-Torres L."/>
            <person name="Arahal R. D."/>
            <person name="Lucena T."/>
        </authorList>
    </citation>
    <scope>NUCLEOTIDE SEQUENCE [LARGE SCALE GENOMIC DNA]</scope>
    <source>
        <strain evidence="9">CECT 7235</strain>
    </source>
</reference>
<dbReference type="GO" id="GO:0050660">
    <property type="term" value="F:flavin adenine dinucleotide binding"/>
    <property type="evidence" value="ECO:0007669"/>
    <property type="project" value="InterPro"/>
</dbReference>
<dbReference type="GO" id="GO:0004499">
    <property type="term" value="F:N,N-dimethylaniline monooxygenase activity"/>
    <property type="evidence" value="ECO:0007669"/>
    <property type="project" value="InterPro"/>
</dbReference>
<dbReference type="PRINTS" id="PR00370">
    <property type="entry name" value="FMOXYGENASE"/>
</dbReference>
<evidence type="ECO:0000256" key="1">
    <source>
        <dbReference type="ARBA" id="ARBA00009183"/>
    </source>
</evidence>
<dbReference type="GO" id="GO:0034899">
    <property type="term" value="F:trimethylamine monooxygenase activity"/>
    <property type="evidence" value="ECO:0007669"/>
    <property type="project" value="UniProtKB-EC"/>
</dbReference>
<proteinExistence type="inferred from homology"/>
<dbReference type="InterPro" id="IPR000960">
    <property type="entry name" value="Flavin_mOase"/>
</dbReference>
<dbReference type="PIRSF" id="PIRSF000332">
    <property type="entry name" value="FMO"/>
    <property type="match status" value="1"/>
</dbReference>